<dbReference type="InterPro" id="IPR012340">
    <property type="entry name" value="NA-bd_OB-fold"/>
</dbReference>
<sequence length="87" mass="10222">MEKQIKNKLTRMFKGTVVSTAMNKTIVVRVDRVKMHPKYGKQYTVSRRYHVHDEKGLSRVGDQVTFVECRPLSKTKRWRIAPTTSRT</sequence>
<dbReference type="NCBIfam" id="NF004123">
    <property type="entry name" value="PRK05610.1"/>
    <property type="match status" value="1"/>
</dbReference>
<protein>
    <recommendedName>
        <fullName evidence="6">Small ribosomal subunit protein uS17</fullName>
    </recommendedName>
</protein>
<organism evidence="7 8">
    <name type="scientific">Candidatus Uhrbacteria bacterium RIFCSPLOWO2_02_FULL_48_12</name>
    <dbReference type="NCBI Taxonomy" id="1802407"/>
    <lineage>
        <taxon>Bacteria</taxon>
        <taxon>Candidatus Uhriibacteriota</taxon>
    </lineage>
</organism>
<dbReference type="InterPro" id="IPR019984">
    <property type="entry name" value="Ribosomal_uS17_bact/chlr"/>
</dbReference>
<comment type="similarity">
    <text evidence="1 6">Belongs to the universal ribosomal protein uS17 family.</text>
</comment>
<dbReference type="SUPFAM" id="SSF50249">
    <property type="entry name" value="Nucleic acid-binding proteins"/>
    <property type="match status" value="1"/>
</dbReference>
<dbReference type="CDD" id="cd00364">
    <property type="entry name" value="Ribosomal_uS17"/>
    <property type="match status" value="1"/>
</dbReference>
<dbReference type="EMBL" id="MGEP01000018">
    <property type="protein sequence ID" value="OGL87361.1"/>
    <property type="molecule type" value="Genomic_DNA"/>
</dbReference>
<evidence type="ECO:0000256" key="6">
    <source>
        <dbReference type="HAMAP-Rule" id="MF_01345"/>
    </source>
</evidence>
<dbReference type="STRING" id="1802407.A3I40_02795"/>
<evidence type="ECO:0000256" key="4">
    <source>
        <dbReference type="ARBA" id="ARBA00022980"/>
    </source>
</evidence>
<evidence type="ECO:0000313" key="8">
    <source>
        <dbReference type="Proteomes" id="UP000178723"/>
    </source>
</evidence>
<dbReference type="PANTHER" id="PTHR10744:SF1">
    <property type="entry name" value="SMALL RIBOSOMAL SUBUNIT PROTEIN US17M"/>
    <property type="match status" value="1"/>
</dbReference>
<comment type="subunit">
    <text evidence="6">Part of the 30S ribosomal subunit.</text>
</comment>
<evidence type="ECO:0000256" key="3">
    <source>
        <dbReference type="ARBA" id="ARBA00022884"/>
    </source>
</evidence>
<dbReference type="GO" id="GO:0022627">
    <property type="term" value="C:cytosolic small ribosomal subunit"/>
    <property type="evidence" value="ECO:0007669"/>
    <property type="project" value="UniProtKB-UniRule"/>
</dbReference>
<comment type="caution">
    <text evidence="7">The sequence shown here is derived from an EMBL/GenBank/DDBJ whole genome shotgun (WGS) entry which is preliminary data.</text>
</comment>
<dbReference type="HAMAP" id="MF_01345_B">
    <property type="entry name" value="Ribosomal_uS17_B"/>
    <property type="match status" value="1"/>
</dbReference>
<dbReference type="Gene3D" id="2.40.50.140">
    <property type="entry name" value="Nucleic acid-binding proteins"/>
    <property type="match status" value="1"/>
</dbReference>
<reference evidence="7 8" key="1">
    <citation type="journal article" date="2016" name="Nat. Commun.">
        <title>Thousands of microbial genomes shed light on interconnected biogeochemical processes in an aquifer system.</title>
        <authorList>
            <person name="Anantharaman K."/>
            <person name="Brown C.T."/>
            <person name="Hug L.A."/>
            <person name="Sharon I."/>
            <person name="Castelle C.J."/>
            <person name="Probst A.J."/>
            <person name="Thomas B.C."/>
            <person name="Singh A."/>
            <person name="Wilkins M.J."/>
            <person name="Karaoz U."/>
            <person name="Brodie E.L."/>
            <person name="Williams K.H."/>
            <person name="Hubbard S.S."/>
            <person name="Banfield J.F."/>
        </authorList>
    </citation>
    <scope>NUCLEOTIDE SEQUENCE [LARGE SCALE GENOMIC DNA]</scope>
</reference>
<evidence type="ECO:0000256" key="1">
    <source>
        <dbReference type="ARBA" id="ARBA00010254"/>
    </source>
</evidence>
<comment type="function">
    <text evidence="6">One of the primary rRNA binding proteins, it binds specifically to the 5'-end of 16S ribosomal RNA.</text>
</comment>
<dbReference type="PANTHER" id="PTHR10744">
    <property type="entry name" value="40S RIBOSOMAL PROTEIN S11 FAMILY MEMBER"/>
    <property type="match status" value="1"/>
</dbReference>
<accession>A0A1F7VA69</accession>
<name>A0A1F7VA69_9BACT</name>
<gene>
    <name evidence="6" type="primary">rpsQ</name>
    <name evidence="7" type="ORF">A3I40_02795</name>
</gene>
<keyword evidence="5 6" id="KW-0687">Ribonucleoprotein</keyword>
<dbReference type="GO" id="GO:0019843">
    <property type="term" value="F:rRNA binding"/>
    <property type="evidence" value="ECO:0007669"/>
    <property type="project" value="UniProtKB-UniRule"/>
</dbReference>
<keyword evidence="3 6" id="KW-0694">RNA-binding</keyword>
<keyword evidence="4 6" id="KW-0689">Ribosomal protein</keyword>
<evidence type="ECO:0000313" key="7">
    <source>
        <dbReference type="EMBL" id="OGL87361.1"/>
    </source>
</evidence>
<dbReference type="Proteomes" id="UP000178723">
    <property type="component" value="Unassembled WGS sequence"/>
</dbReference>
<dbReference type="GO" id="GO:0003735">
    <property type="term" value="F:structural constituent of ribosome"/>
    <property type="evidence" value="ECO:0007669"/>
    <property type="project" value="UniProtKB-UniRule"/>
</dbReference>
<keyword evidence="2 6" id="KW-0699">rRNA-binding</keyword>
<evidence type="ECO:0000256" key="2">
    <source>
        <dbReference type="ARBA" id="ARBA00022730"/>
    </source>
</evidence>
<dbReference type="Pfam" id="PF00366">
    <property type="entry name" value="Ribosomal_S17"/>
    <property type="match status" value="1"/>
</dbReference>
<dbReference type="GO" id="GO:0006412">
    <property type="term" value="P:translation"/>
    <property type="evidence" value="ECO:0007669"/>
    <property type="project" value="UniProtKB-UniRule"/>
</dbReference>
<dbReference type="NCBIfam" id="TIGR03635">
    <property type="entry name" value="uS17_bact"/>
    <property type="match status" value="1"/>
</dbReference>
<proteinExistence type="inferred from homology"/>
<evidence type="ECO:0000256" key="5">
    <source>
        <dbReference type="ARBA" id="ARBA00023274"/>
    </source>
</evidence>
<dbReference type="PRINTS" id="PR00973">
    <property type="entry name" value="RIBOSOMALS17"/>
</dbReference>
<dbReference type="InterPro" id="IPR000266">
    <property type="entry name" value="Ribosomal_uS17"/>
</dbReference>
<dbReference type="AlphaFoldDB" id="A0A1F7VA69"/>